<dbReference type="Proteomes" id="UP000612680">
    <property type="component" value="Chromosome"/>
</dbReference>
<dbReference type="PROSITE" id="PS50109">
    <property type="entry name" value="HIS_KIN"/>
    <property type="match status" value="1"/>
</dbReference>
<dbReference type="RefSeq" id="WP_204656278.1">
    <property type="nucleotide sequence ID" value="NZ_CP056775.1"/>
</dbReference>
<evidence type="ECO:0000256" key="13">
    <source>
        <dbReference type="PROSITE-ProRule" id="PRU00169"/>
    </source>
</evidence>
<dbReference type="InterPro" id="IPR001789">
    <property type="entry name" value="Sig_transdc_resp-reg_receiver"/>
</dbReference>
<feature type="domain" description="Histidine kinase" evidence="14">
    <location>
        <begin position="553"/>
        <end position="775"/>
    </location>
</feature>
<evidence type="ECO:0000259" key="17">
    <source>
        <dbReference type="PROSITE" id="PS50113"/>
    </source>
</evidence>
<name>A0ABX7I7B5_9BACT</name>
<protein>
    <recommendedName>
        <fullName evidence="3">histidine kinase</fullName>
        <ecNumber evidence="3">2.7.13.3</ecNumber>
    </recommendedName>
</protein>
<dbReference type="Pfam" id="PF02518">
    <property type="entry name" value="HATPase_c"/>
    <property type="match status" value="1"/>
</dbReference>
<feature type="modified residue" description="Phosphohistidine" evidence="12">
    <location>
        <position position="1123"/>
    </location>
</feature>
<dbReference type="InterPro" id="IPR035965">
    <property type="entry name" value="PAS-like_dom_sf"/>
</dbReference>
<dbReference type="InterPro" id="IPR000700">
    <property type="entry name" value="PAS-assoc_C"/>
</dbReference>
<evidence type="ECO:0000259" key="14">
    <source>
        <dbReference type="PROSITE" id="PS50109"/>
    </source>
</evidence>
<keyword evidence="8" id="KW-0067">ATP-binding</keyword>
<comment type="subcellular location">
    <subcellularLocation>
        <location evidence="2">Cell membrane</location>
        <topology evidence="2">Multi-pass membrane protein</topology>
    </subcellularLocation>
</comment>
<feature type="modified residue" description="4-aspartylphosphate" evidence="13">
    <location>
        <position position="841"/>
    </location>
</feature>
<dbReference type="Pfam" id="PF08448">
    <property type="entry name" value="PAS_4"/>
    <property type="match status" value="1"/>
</dbReference>
<dbReference type="InterPro" id="IPR000014">
    <property type="entry name" value="PAS"/>
</dbReference>
<dbReference type="SUPFAM" id="SSF47226">
    <property type="entry name" value="Histidine-containing phosphotransfer domain, HPT domain"/>
    <property type="match status" value="1"/>
</dbReference>
<dbReference type="InterPro" id="IPR004358">
    <property type="entry name" value="Sig_transdc_His_kin-like_C"/>
</dbReference>
<dbReference type="EMBL" id="CP056775">
    <property type="protein sequence ID" value="QRR01997.1"/>
    <property type="molecule type" value="Genomic_DNA"/>
</dbReference>
<dbReference type="InterPro" id="IPR005467">
    <property type="entry name" value="His_kinase_dom"/>
</dbReference>
<dbReference type="PROSITE" id="PS50894">
    <property type="entry name" value="HPT"/>
    <property type="match status" value="1"/>
</dbReference>
<evidence type="ECO:0000313" key="19">
    <source>
        <dbReference type="EMBL" id="QRR01997.1"/>
    </source>
</evidence>
<dbReference type="Gene3D" id="2.10.70.100">
    <property type="match status" value="1"/>
</dbReference>
<dbReference type="InterPro" id="IPR001610">
    <property type="entry name" value="PAC"/>
</dbReference>
<dbReference type="Pfam" id="PF00072">
    <property type="entry name" value="Response_reg"/>
    <property type="match status" value="2"/>
</dbReference>
<proteinExistence type="predicted"/>
<dbReference type="SUPFAM" id="SSF55874">
    <property type="entry name" value="ATPase domain of HSP90 chaperone/DNA topoisomerase II/histidine kinase"/>
    <property type="match status" value="1"/>
</dbReference>
<feature type="domain" description="PAS" evidence="16">
    <location>
        <begin position="164"/>
        <end position="234"/>
    </location>
</feature>
<evidence type="ECO:0000259" key="18">
    <source>
        <dbReference type="PROSITE" id="PS50894"/>
    </source>
</evidence>
<dbReference type="InterPro" id="IPR036890">
    <property type="entry name" value="HATPase_C_sf"/>
</dbReference>
<keyword evidence="11" id="KW-0472">Membrane</keyword>
<evidence type="ECO:0000256" key="12">
    <source>
        <dbReference type="PROSITE-ProRule" id="PRU00110"/>
    </source>
</evidence>
<feature type="domain" description="Response regulatory" evidence="15">
    <location>
        <begin position="934"/>
        <end position="1050"/>
    </location>
</feature>
<gene>
    <name evidence="19" type="ORF">HWI92_14310</name>
</gene>
<keyword evidence="20" id="KW-1185">Reference proteome</keyword>
<evidence type="ECO:0000256" key="7">
    <source>
        <dbReference type="ARBA" id="ARBA00022741"/>
    </source>
</evidence>
<dbReference type="PROSITE" id="PS50113">
    <property type="entry name" value="PAC"/>
    <property type="match status" value="1"/>
</dbReference>
<dbReference type="SUPFAM" id="SSF47384">
    <property type="entry name" value="Homodimeric domain of signal transducing histidine kinase"/>
    <property type="match status" value="1"/>
</dbReference>
<feature type="domain" description="Response regulatory" evidence="15">
    <location>
        <begin position="791"/>
        <end position="911"/>
    </location>
</feature>
<evidence type="ECO:0000256" key="4">
    <source>
        <dbReference type="ARBA" id="ARBA00022475"/>
    </source>
</evidence>
<evidence type="ECO:0000256" key="11">
    <source>
        <dbReference type="ARBA" id="ARBA00023136"/>
    </source>
</evidence>
<dbReference type="CDD" id="cd17546">
    <property type="entry name" value="REC_hyHK_CKI1_RcsC-like"/>
    <property type="match status" value="2"/>
</dbReference>
<dbReference type="PRINTS" id="PR00344">
    <property type="entry name" value="BCTRLSENSOR"/>
</dbReference>
<dbReference type="PROSITE" id="PS50112">
    <property type="entry name" value="PAS"/>
    <property type="match status" value="2"/>
</dbReference>
<organism evidence="19 20">
    <name type="scientific">Dyadobacter sandarakinus</name>
    <dbReference type="NCBI Taxonomy" id="2747268"/>
    <lineage>
        <taxon>Bacteria</taxon>
        <taxon>Pseudomonadati</taxon>
        <taxon>Bacteroidota</taxon>
        <taxon>Cytophagia</taxon>
        <taxon>Cytophagales</taxon>
        <taxon>Spirosomataceae</taxon>
        <taxon>Dyadobacter</taxon>
    </lineage>
</organism>
<dbReference type="InterPro" id="IPR036097">
    <property type="entry name" value="HisK_dim/P_sf"/>
</dbReference>
<comment type="catalytic activity">
    <reaction evidence="1">
        <text>ATP + protein L-histidine = ADP + protein N-phospho-L-histidine.</text>
        <dbReference type="EC" id="2.7.13.3"/>
    </reaction>
</comment>
<dbReference type="Gene3D" id="3.30.450.40">
    <property type="match status" value="1"/>
</dbReference>
<dbReference type="InterPro" id="IPR003661">
    <property type="entry name" value="HisK_dim/P_dom"/>
</dbReference>
<dbReference type="NCBIfam" id="TIGR00229">
    <property type="entry name" value="sensory_box"/>
    <property type="match status" value="2"/>
</dbReference>
<dbReference type="Pfam" id="PF08447">
    <property type="entry name" value="PAS_3"/>
    <property type="match status" value="2"/>
</dbReference>
<keyword evidence="5 13" id="KW-0597">Phosphoprotein</keyword>
<evidence type="ECO:0000256" key="2">
    <source>
        <dbReference type="ARBA" id="ARBA00004651"/>
    </source>
</evidence>
<dbReference type="Gene3D" id="1.10.287.130">
    <property type="match status" value="1"/>
</dbReference>
<dbReference type="CDD" id="cd00130">
    <property type="entry name" value="PAS"/>
    <property type="match status" value="2"/>
</dbReference>
<dbReference type="SMART" id="SM00091">
    <property type="entry name" value="PAS"/>
    <property type="match status" value="3"/>
</dbReference>
<dbReference type="Gene3D" id="3.30.565.10">
    <property type="entry name" value="Histidine kinase-like ATPase, C-terminal domain"/>
    <property type="match status" value="1"/>
</dbReference>
<dbReference type="PANTHER" id="PTHR45339">
    <property type="entry name" value="HYBRID SIGNAL TRANSDUCTION HISTIDINE KINASE J"/>
    <property type="match status" value="1"/>
</dbReference>
<evidence type="ECO:0000256" key="9">
    <source>
        <dbReference type="ARBA" id="ARBA00022989"/>
    </source>
</evidence>
<dbReference type="PROSITE" id="PS50110">
    <property type="entry name" value="RESPONSE_REGULATORY"/>
    <property type="match status" value="2"/>
</dbReference>
<evidence type="ECO:0000256" key="6">
    <source>
        <dbReference type="ARBA" id="ARBA00022692"/>
    </source>
</evidence>
<dbReference type="SUPFAM" id="SSF52172">
    <property type="entry name" value="CheY-like"/>
    <property type="match status" value="2"/>
</dbReference>
<evidence type="ECO:0000259" key="16">
    <source>
        <dbReference type="PROSITE" id="PS50112"/>
    </source>
</evidence>
<dbReference type="Gene3D" id="3.40.50.2300">
    <property type="match status" value="2"/>
</dbReference>
<feature type="domain" description="PAS" evidence="16">
    <location>
        <begin position="286"/>
        <end position="356"/>
    </location>
</feature>
<sequence length="1179" mass="132661">MDPIPTNEIDRLNALLGYQILDTEADIEFDRLTQLASIVCNAPISLVSLIDQNRQWLKSQVGMDIREAPRDVAFCGYTILNDKLFEIEDAAADVRFSQNPYVTGDSKIRFYAGHPLTDPDGLNLGTLCVLDRVPRKLSESQRMALKLISASVVDLIVNRRKKQETEHFEKVFTLSNDLICIAGKDRELKKVNPAFEKVLGWDKSYLLSTSFFDLVHPEDLAETEQEIRKLTAGAPVINFSHRFRCSDGGYKMLQWVATPEPETGFLFAIARDISEERKKELMLHSSEQRFRSFFENSQGLICTHSLSGNFLAINKAGAASLGYTQEEVLALTIFDIVPAHYHDQLNKYLETIAEAGQSSGLMPTVRKAGGELTWLYSNVLEKNAEGDFYVIVNAIDITERHSLEKDLKQTKQMLERTNKVARIGAWELDLFTENVFWSDVTKSIHGVTPDFVPDYATALLFYTDESRERLSAAVARTVELGEPYDLELQIMTPAERLLWVRVIGAAEFEEGRCVRLYGTFQDITESCRQRDELNAARQRAEQASISKSEFLANMSHEIRTPLNGVIGFTDLMMKTPLNSVQNQYLSVVNQSANALLSIINDILDFSKIEAGKLELDVEKCDLYQACTEAVDILTYQAQKKGLEMLLNYSGTLPRFIWADAVRLKQILVNLLGNAVKFTEKGEIELKVSALSDTTGPYVDFLFEVWDTGIGIKEDKQGKIFEAFSQEDISTTKKYGGTGLGLTITNKLLGMMGSSLQLKSKPGEGSCFYFEIQLKAEQGEAVKYSKVGEVKKVLIVDDNENHRLILKNNLLLKNILVEEAGNGFEALQLLAKQHQFDVILMDYHMPYMDGLECIRKIRENFSNNPLELPIVLLHSTSDDERIIRASEELSINSRLVKPIKTQDLFDCLHRISLQQAEVTQPRALHHFVMDTTDITVLVVDDNPINMLLARTILNRILPNAEVLEAANGEEALAVYRNADIILMDVQMPVLNGYEATEKIRSMEKDFHVPIIALTAGNVKGEKERCLASGMDDFVTKPFVEESLVQIFRLWLNPASGQQKTPVLEEKKPLEAHLDLQVLTNMLGDDEKMLNKVLSVTITELKSSLNGIQQQVRERNLESLKTSGHKLNGTAMTAGLHMLSQLAWEFEHMDSIDESRIMDLTQALEAEIGLVLGLIEDTLVD</sequence>
<dbReference type="SUPFAM" id="SSF55785">
    <property type="entry name" value="PYP-like sensor domain (PAS domain)"/>
    <property type="match status" value="3"/>
</dbReference>
<dbReference type="Pfam" id="PF00512">
    <property type="entry name" value="HisKA"/>
    <property type="match status" value="1"/>
</dbReference>
<dbReference type="EC" id="2.7.13.3" evidence="3"/>
<keyword evidence="4" id="KW-1003">Cell membrane</keyword>
<dbReference type="Pfam" id="PF01627">
    <property type="entry name" value="Hpt"/>
    <property type="match status" value="1"/>
</dbReference>
<evidence type="ECO:0000256" key="5">
    <source>
        <dbReference type="ARBA" id="ARBA00022553"/>
    </source>
</evidence>
<keyword evidence="6" id="KW-0812">Transmembrane</keyword>
<dbReference type="PANTHER" id="PTHR45339:SF1">
    <property type="entry name" value="HYBRID SIGNAL TRANSDUCTION HISTIDINE KINASE J"/>
    <property type="match status" value="1"/>
</dbReference>
<reference evidence="19 20" key="1">
    <citation type="submission" date="2020-06" db="EMBL/GenBank/DDBJ databases">
        <title>Dyadobacter sandarakinus sp. nov., isolated from the soil of the Arctic Yellow River Station.</title>
        <authorList>
            <person name="Zhang Y."/>
            <person name="Peng F."/>
        </authorList>
    </citation>
    <scope>NUCLEOTIDE SEQUENCE [LARGE SCALE GENOMIC DNA]</scope>
    <source>
        <strain evidence="19 20">Q3-56</strain>
    </source>
</reference>
<feature type="modified residue" description="4-aspartylphosphate" evidence="13">
    <location>
        <position position="983"/>
    </location>
</feature>
<evidence type="ECO:0000313" key="20">
    <source>
        <dbReference type="Proteomes" id="UP000612680"/>
    </source>
</evidence>
<dbReference type="InterPro" id="IPR036641">
    <property type="entry name" value="HPT_dom_sf"/>
</dbReference>
<dbReference type="Gene3D" id="3.30.450.20">
    <property type="entry name" value="PAS domain"/>
    <property type="match status" value="3"/>
</dbReference>
<feature type="domain" description="PAC" evidence="17">
    <location>
        <begin position="484"/>
        <end position="535"/>
    </location>
</feature>
<dbReference type="InterPro" id="IPR013655">
    <property type="entry name" value="PAS_fold_3"/>
</dbReference>
<accession>A0ABX7I7B5</accession>
<dbReference type="SUPFAM" id="SSF55781">
    <property type="entry name" value="GAF domain-like"/>
    <property type="match status" value="1"/>
</dbReference>
<dbReference type="SMART" id="SM00086">
    <property type="entry name" value="PAC"/>
    <property type="match status" value="2"/>
</dbReference>
<dbReference type="InterPro" id="IPR003594">
    <property type="entry name" value="HATPase_dom"/>
</dbReference>
<dbReference type="CDD" id="cd00082">
    <property type="entry name" value="HisKA"/>
    <property type="match status" value="1"/>
</dbReference>
<keyword evidence="10" id="KW-0902">Two-component regulatory system</keyword>
<evidence type="ECO:0000259" key="15">
    <source>
        <dbReference type="PROSITE" id="PS50110"/>
    </source>
</evidence>
<dbReference type="Gene3D" id="1.20.120.160">
    <property type="entry name" value="HPT domain"/>
    <property type="match status" value="1"/>
</dbReference>
<keyword evidence="9" id="KW-1133">Transmembrane helix</keyword>
<evidence type="ECO:0000256" key="10">
    <source>
        <dbReference type="ARBA" id="ARBA00023012"/>
    </source>
</evidence>
<evidence type="ECO:0000256" key="1">
    <source>
        <dbReference type="ARBA" id="ARBA00000085"/>
    </source>
</evidence>
<dbReference type="InterPro" id="IPR011006">
    <property type="entry name" value="CheY-like_superfamily"/>
</dbReference>
<dbReference type="SMART" id="SM00388">
    <property type="entry name" value="HisKA"/>
    <property type="match status" value="1"/>
</dbReference>
<evidence type="ECO:0000256" key="3">
    <source>
        <dbReference type="ARBA" id="ARBA00012438"/>
    </source>
</evidence>
<dbReference type="InterPro" id="IPR029016">
    <property type="entry name" value="GAF-like_dom_sf"/>
</dbReference>
<dbReference type="InterPro" id="IPR008207">
    <property type="entry name" value="Sig_transdc_His_kin_Hpt_dom"/>
</dbReference>
<feature type="domain" description="HPt" evidence="18">
    <location>
        <begin position="1084"/>
        <end position="1179"/>
    </location>
</feature>
<keyword evidence="7" id="KW-0547">Nucleotide-binding</keyword>
<dbReference type="SMART" id="SM00387">
    <property type="entry name" value="HATPase_c"/>
    <property type="match status" value="1"/>
</dbReference>
<evidence type="ECO:0000256" key="8">
    <source>
        <dbReference type="ARBA" id="ARBA00022840"/>
    </source>
</evidence>
<dbReference type="InterPro" id="IPR013656">
    <property type="entry name" value="PAS_4"/>
</dbReference>
<dbReference type="CDD" id="cd16922">
    <property type="entry name" value="HATPase_EvgS-ArcB-TorS-like"/>
    <property type="match status" value="1"/>
</dbReference>
<dbReference type="SMART" id="SM00448">
    <property type="entry name" value="REC"/>
    <property type="match status" value="2"/>
</dbReference>